<gene>
    <name evidence="1" type="ORF">NBR_LOCUS3336</name>
</gene>
<dbReference type="EMBL" id="UYSL01004890">
    <property type="protein sequence ID" value="VDL66925.1"/>
    <property type="molecule type" value="Genomic_DNA"/>
</dbReference>
<name>A0A0N4XLD3_NIPBR</name>
<reference evidence="3" key="1">
    <citation type="submission" date="2017-02" db="UniProtKB">
        <authorList>
            <consortium name="WormBaseParasite"/>
        </authorList>
    </citation>
    <scope>IDENTIFICATION</scope>
</reference>
<keyword evidence="2" id="KW-1185">Reference proteome</keyword>
<evidence type="ECO:0000313" key="1">
    <source>
        <dbReference type="EMBL" id="VDL66925.1"/>
    </source>
</evidence>
<evidence type="ECO:0000313" key="3">
    <source>
        <dbReference type="WBParaSite" id="NBR_0000333501-mRNA-1"/>
    </source>
</evidence>
<dbReference type="AlphaFoldDB" id="A0A0N4XLD3"/>
<sequence length="139" mass="15700">TYQLRYSPFPAEGGALLKEPLYYSVWSATGANPLDSTFSIQQHSNVIRLITPSQQWQQRLSRKVTLSRCPGFVEGGKGVVGQIDDGESANKKAIKKFLHRIKENIGIAERTEFSKTLTDAFEQMDKYKVKKTEFGIPIF</sequence>
<reference evidence="1 2" key="2">
    <citation type="submission" date="2018-11" db="EMBL/GenBank/DDBJ databases">
        <authorList>
            <consortium name="Pathogen Informatics"/>
        </authorList>
    </citation>
    <scope>NUCLEOTIDE SEQUENCE [LARGE SCALE GENOMIC DNA]</scope>
</reference>
<protein>
    <submittedName>
        <fullName evidence="3">SUI1 domain-containing protein</fullName>
    </submittedName>
</protein>
<dbReference type="WBParaSite" id="NBR_0000333501-mRNA-1">
    <property type="protein sequence ID" value="NBR_0000333501-mRNA-1"/>
    <property type="gene ID" value="NBR_0000333501"/>
</dbReference>
<accession>A0A0N4XLD3</accession>
<evidence type="ECO:0000313" key="2">
    <source>
        <dbReference type="Proteomes" id="UP000271162"/>
    </source>
</evidence>
<proteinExistence type="predicted"/>
<organism evidence="3">
    <name type="scientific">Nippostrongylus brasiliensis</name>
    <name type="common">Rat hookworm</name>
    <dbReference type="NCBI Taxonomy" id="27835"/>
    <lineage>
        <taxon>Eukaryota</taxon>
        <taxon>Metazoa</taxon>
        <taxon>Ecdysozoa</taxon>
        <taxon>Nematoda</taxon>
        <taxon>Chromadorea</taxon>
        <taxon>Rhabditida</taxon>
        <taxon>Rhabditina</taxon>
        <taxon>Rhabditomorpha</taxon>
        <taxon>Strongyloidea</taxon>
        <taxon>Heligmosomidae</taxon>
        <taxon>Nippostrongylus</taxon>
    </lineage>
</organism>
<dbReference type="Proteomes" id="UP000271162">
    <property type="component" value="Unassembled WGS sequence"/>
</dbReference>